<dbReference type="InterPro" id="IPR001130">
    <property type="entry name" value="TatD-like"/>
</dbReference>
<protein>
    <submittedName>
        <fullName evidence="3">TatD family deoxyribonuclease</fullName>
    </submittedName>
</protein>
<dbReference type="GO" id="GO:0046872">
    <property type="term" value="F:metal ion binding"/>
    <property type="evidence" value="ECO:0007669"/>
    <property type="project" value="UniProtKB-KW"/>
</dbReference>
<gene>
    <name evidence="3" type="ORF">F8D48_03840</name>
</gene>
<evidence type="ECO:0000256" key="2">
    <source>
        <dbReference type="PIRSR" id="PIRSR005902-1"/>
    </source>
</evidence>
<keyword evidence="2" id="KW-0479">Metal-binding</keyword>
<dbReference type="Pfam" id="PF01026">
    <property type="entry name" value="TatD_DNase"/>
    <property type="match status" value="1"/>
</dbReference>
<dbReference type="SUPFAM" id="SSF51556">
    <property type="entry name" value="Metallo-dependent hydrolases"/>
    <property type="match status" value="1"/>
</dbReference>
<evidence type="ECO:0000313" key="4">
    <source>
        <dbReference type="Proteomes" id="UP000479639"/>
    </source>
</evidence>
<dbReference type="GO" id="GO:0016788">
    <property type="term" value="F:hydrolase activity, acting on ester bonds"/>
    <property type="evidence" value="ECO:0007669"/>
    <property type="project" value="InterPro"/>
</dbReference>
<dbReference type="Proteomes" id="UP000479639">
    <property type="component" value="Unassembled WGS sequence"/>
</dbReference>
<keyword evidence="1" id="KW-0378">Hydrolase</keyword>
<dbReference type="PROSITE" id="PS01091">
    <property type="entry name" value="TATD_3"/>
    <property type="match status" value="1"/>
</dbReference>
<dbReference type="InterPro" id="IPR018228">
    <property type="entry name" value="DNase_TatD-rel_CS"/>
</dbReference>
<feature type="binding site" evidence="2">
    <location>
        <position position="214"/>
    </location>
    <ligand>
        <name>a divalent metal cation</name>
        <dbReference type="ChEBI" id="CHEBI:60240"/>
        <label>2</label>
    </ligand>
</feature>
<keyword evidence="4" id="KW-1185">Reference proteome</keyword>
<dbReference type="PANTHER" id="PTHR46124">
    <property type="entry name" value="D-AMINOACYL-TRNA DEACYLASE"/>
    <property type="match status" value="1"/>
</dbReference>
<organism evidence="3 4">
    <name type="scientific">Adlercreutzia muris</name>
    <dbReference type="NCBI Taxonomy" id="1796610"/>
    <lineage>
        <taxon>Bacteria</taxon>
        <taxon>Bacillati</taxon>
        <taxon>Actinomycetota</taxon>
        <taxon>Coriobacteriia</taxon>
        <taxon>Eggerthellales</taxon>
        <taxon>Eggerthellaceae</taxon>
        <taxon>Adlercreutzia</taxon>
    </lineage>
</organism>
<comment type="caution">
    <text evidence="3">The sequence shown here is derived from an EMBL/GenBank/DDBJ whole genome shotgun (WGS) entry which is preliminary data.</text>
</comment>
<evidence type="ECO:0000256" key="1">
    <source>
        <dbReference type="ARBA" id="ARBA00022801"/>
    </source>
</evidence>
<dbReference type="InterPro" id="IPR032466">
    <property type="entry name" value="Metal_Hydrolase"/>
</dbReference>
<dbReference type="RefSeq" id="WP_151430023.1">
    <property type="nucleotide sequence ID" value="NZ_JANJZI010000006.1"/>
</dbReference>
<dbReference type="AlphaFoldDB" id="A0A7C8FX61"/>
<accession>A0A7C8FX61</accession>
<proteinExistence type="predicted"/>
<dbReference type="CDD" id="cd01310">
    <property type="entry name" value="TatD_DNAse"/>
    <property type="match status" value="1"/>
</dbReference>
<reference evidence="3 4" key="1">
    <citation type="submission" date="2019-09" db="EMBL/GenBank/DDBJ databases">
        <title>Whole genome shotgun sequencing (WGS) of Ellagibacter isourolithinifaciens DSM 104140(T) and Adlercreutzia muris DSM 29508(T).</title>
        <authorList>
            <person name="Stoll D.A."/>
            <person name="Danylec N."/>
            <person name="Huch M."/>
        </authorList>
    </citation>
    <scope>NUCLEOTIDE SEQUENCE [LARGE SCALE GENOMIC DNA]</scope>
    <source>
        <strain evidence="3 4">DSM 29508</strain>
    </source>
</reference>
<dbReference type="PROSITE" id="PS01090">
    <property type="entry name" value="TATD_2"/>
    <property type="match status" value="1"/>
</dbReference>
<evidence type="ECO:0000313" key="3">
    <source>
        <dbReference type="EMBL" id="KAB1650898.1"/>
    </source>
</evidence>
<feature type="binding site" evidence="2">
    <location>
        <position position="153"/>
    </location>
    <ligand>
        <name>a divalent metal cation</name>
        <dbReference type="ChEBI" id="CHEBI:60240"/>
        <label>1</label>
    </ligand>
</feature>
<feature type="binding site" evidence="2">
    <location>
        <position position="264"/>
    </location>
    <ligand>
        <name>a divalent metal cation</name>
        <dbReference type="ChEBI" id="CHEBI:60240"/>
        <label>1</label>
    </ligand>
</feature>
<dbReference type="GO" id="GO:0005829">
    <property type="term" value="C:cytosol"/>
    <property type="evidence" value="ECO:0007669"/>
    <property type="project" value="TreeGrafter"/>
</dbReference>
<name>A0A7C8FX61_9ACTN</name>
<sequence length="331" mass="36082">MDNDEPIFYDGKFRQKRKHGVWREVEAPVLEVPVADTHAHLQMLRDPALELARCAMHGVTFVETIVDPADDGFGTFEALPGWLMEASADLRAMVAAEGAGEGAGGEERRALPPLPAVRIAAGVHPHNAKDLTDDLAAALGERLRDRRVSAVGEIGLDYHYDLSTRAVQREAFRTQIRLAKAAGLPVVLHMREAHDDGFAILVEEGFPEAGTLLHCFNLDGVEVARWVEAGCFIAFGGPLTFKRAEEVREAARIVPVNRLLTETDSPYMTPEPLRGTLCGPAHVVWTADVLCAVLGADTPEARATLLAQLYANAEVLLNRAPTPWQKEPSHA</sequence>
<dbReference type="EMBL" id="WAJS01000008">
    <property type="protein sequence ID" value="KAB1650898.1"/>
    <property type="molecule type" value="Genomic_DNA"/>
</dbReference>
<feature type="binding site" evidence="2">
    <location>
        <position position="189"/>
    </location>
    <ligand>
        <name>a divalent metal cation</name>
        <dbReference type="ChEBI" id="CHEBI:60240"/>
        <label>2</label>
    </ligand>
</feature>
<dbReference type="PANTHER" id="PTHR46124:SF2">
    <property type="entry name" value="D-AMINOACYL-TRNA DEACYLASE"/>
    <property type="match status" value="1"/>
</dbReference>
<dbReference type="Gene3D" id="3.20.20.140">
    <property type="entry name" value="Metal-dependent hydrolases"/>
    <property type="match status" value="1"/>
</dbReference>